<dbReference type="EMBL" id="PDEP01000007">
    <property type="protein sequence ID" value="PEN06782.1"/>
    <property type="molecule type" value="Genomic_DNA"/>
</dbReference>
<dbReference type="PANTHER" id="PTHR33446">
    <property type="entry name" value="PROTEIN TONB-RELATED"/>
    <property type="match status" value="1"/>
</dbReference>
<evidence type="ECO:0000256" key="8">
    <source>
        <dbReference type="ARBA" id="ARBA00022989"/>
    </source>
</evidence>
<comment type="similarity">
    <text evidence="2">Belongs to the TonB family.</text>
</comment>
<evidence type="ECO:0000256" key="5">
    <source>
        <dbReference type="ARBA" id="ARBA00022519"/>
    </source>
</evidence>
<dbReference type="InterPro" id="IPR051045">
    <property type="entry name" value="TonB-dependent_transducer"/>
</dbReference>
<evidence type="ECO:0000256" key="4">
    <source>
        <dbReference type="ARBA" id="ARBA00022475"/>
    </source>
</evidence>
<keyword evidence="9 11" id="KW-0472">Membrane</keyword>
<evidence type="ECO:0000256" key="7">
    <source>
        <dbReference type="ARBA" id="ARBA00022927"/>
    </source>
</evidence>
<evidence type="ECO:0000256" key="2">
    <source>
        <dbReference type="ARBA" id="ARBA00006555"/>
    </source>
</evidence>
<dbReference type="PRINTS" id="PR01374">
    <property type="entry name" value="TONBPROTEIN"/>
</dbReference>
<protein>
    <submittedName>
        <fullName evidence="13">Energy transducer TonB</fullName>
    </submittedName>
</protein>
<keyword evidence="6 11" id="KW-0812">Transmembrane</keyword>
<reference evidence="13 14" key="1">
    <citation type="submission" date="2017-10" db="EMBL/GenBank/DDBJ databases">
        <title>Draft genome of Longimonas halophila.</title>
        <authorList>
            <person name="Goh K.M."/>
            <person name="Shamsir M.S."/>
            <person name="Lim S.W."/>
        </authorList>
    </citation>
    <scope>NUCLEOTIDE SEQUENCE [LARGE SCALE GENOMIC DNA]</scope>
    <source>
        <strain evidence="13 14">KCTC 42399</strain>
    </source>
</reference>
<dbReference type="Gene3D" id="3.30.1150.10">
    <property type="match status" value="1"/>
</dbReference>
<feature type="compositionally biased region" description="Pro residues" evidence="10">
    <location>
        <begin position="67"/>
        <end position="78"/>
    </location>
</feature>
<dbReference type="GO" id="GO:0015891">
    <property type="term" value="P:siderophore transport"/>
    <property type="evidence" value="ECO:0007669"/>
    <property type="project" value="InterPro"/>
</dbReference>
<dbReference type="RefSeq" id="WP_098062308.1">
    <property type="nucleotide sequence ID" value="NZ_PDEP01000007.1"/>
</dbReference>
<evidence type="ECO:0000256" key="6">
    <source>
        <dbReference type="ARBA" id="ARBA00022692"/>
    </source>
</evidence>
<sequence length="218" mass="24659">MASRKKPGADLRRDYMLYVQVGMVLALVILLTAFNVSYDSRGDFQVQLEEQDVVEMEEIQQTEQETTPPPPPRPPVPREVPDDEVIEDQDIDWDSSLDLEESLDTGPPPAPEEEEEEEQEIFVAVEESPELQGGMEALYDELEYPDFARRAGIEGRVVVQFVVDEEGNVTNPRALTSPHSSLAEEAIRVVSQMKFTPGKQRNRAVRVQMSLPVMFELN</sequence>
<dbReference type="OrthoDB" id="9812355at2"/>
<dbReference type="SUPFAM" id="SSF74653">
    <property type="entry name" value="TolA/TonB C-terminal domain"/>
    <property type="match status" value="1"/>
</dbReference>
<evidence type="ECO:0000313" key="14">
    <source>
        <dbReference type="Proteomes" id="UP000221024"/>
    </source>
</evidence>
<feature type="domain" description="TonB C-terminal" evidence="12">
    <location>
        <begin position="129"/>
        <end position="218"/>
    </location>
</feature>
<dbReference type="Pfam" id="PF03544">
    <property type="entry name" value="TonB_C"/>
    <property type="match status" value="1"/>
</dbReference>
<feature type="transmembrane region" description="Helical" evidence="11">
    <location>
        <begin position="15"/>
        <end position="38"/>
    </location>
</feature>
<name>A0A2H3P549_9BACT</name>
<dbReference type="PANTHER" id="PTHR33446:SF2">
    <property type="entry name" value="PROTEIN TONB"/>
    <property type="match status" value="1"/>
</dbReference>
<evidence type="ECO:0000259" key="12">
    <source>
        <dbReference type="PROSITE" id="PS52015"/>
    </source>
</evidence>
<comment type="subcellular location">
    <subcellularLocation>
        <location evidence="1">Cell inner membrane</location>
        <topology evidence="1">Single-pass membrane protein</topology>
        <orientation evidence="1">Periplasmic side</orientation>
    </subcellularLocation>
</comment>
<dbReference type="InterPro" id="IPR037682">
    <property type="entry name" value="TonB_C"/>
</dbReference>
<evidence type="ECO:0000313" key="13">
    <source>
        <dbReference type="EMBL" id="PEN06782.1"/>
    </source>
</evidence>
<comment type="caution">
    <text evidence="13">The sequence shown here is derived from an EMBL/GenBank/DDBJ whole genome shotgun (WGS) entry which is preliminary data.</text>
</comment>
<organism evidence="13 14">
    <name type="scientific">Longimonas halophila</name>
    <dbReference type="NCBI Taxonomy" id="1469170"/>
    <lineage>
        <taxon>Bacteria</taxon>
        <taxon>Pseudomonadati</taxon>
        <taxon>Rhodothermota</taxon>
        <taxon>Rhodothermia</taxon>
        <taxon>Rhodothermales</taxon>
        <taxon>Salisaetaceae</taxon>
        <taxon>Longimonas</taxon>
    </lineage>
</organism>
<feature type="region of interest" description="Disordered" evidence="10">
    <location>
        <begin position="56"/>
        <end position="118"/>
    </location>
</feature>
<keyword evidence="3" id="KW-0813">Transport</keyword>
<feature type="compositionally biased region" description="Acidic residues" evidence="10">
    <location>
        <begin position="81"/>
        <end position="103"/>
    </location>
</feature>
<evidence type="ECO:0000256" key="10">
    <source>
        <dbReference type="SAM" id="MobiDB-lite"/>
    </source>
</evidence>
<keyword evidence="8 11" id="KW-1133">Transmembrane helix</keyword>
<evidence type="ECO:0000256" key="9">
    <source>
        <dbReference type="ARBA" id="ARBA00023136"/>
    </source>
</evidence>
<dbReference type="InterPro" id="IPR003538">
    <property type="entry name" value="TonB"/>
</dbReference>
<gene>
    <name evidence="13" type="ORF">CRI93_09090</name>
</gene>
<accession>A0A2H3P549</accession>
<dbReference type="AlphaFoldDB" id="A0A2H3P549"/>
<keyword evidence="4" id="KW-1003">Cell membrane</keyword>
<dbReference type="GO" id="GO:0055085">
    <property type="term" value="P:transmembrane transport"/>
    <property type="evidence" value="ECO:0007669"/>
    <property type="project" value="InterPro"/>
</dbReference>
<dbReference type="GO" id="GO:0015031">
    <property type="term" value="P:protein transport"/>
    <property type="evidence" value="ECO:0007669"/>
    <property type="project" value="UniProtKB-KW"/>
</dbReference>
<dbReference type="GO" id="GO:0031992">
    <property type="term" value="F:energy transducer activity"/>
    <property type="evidence" value="ECO:0007669"/>
    <property type="project" value="InterPro"/>
</dbReference>
<keyword evidence="14" id="KW-1185">Reference proteome</keyword>
<evidence type="ECO:0000256" key="3">
    <source>
        <dbReference type="ARBA" id="ARBA00022448"/>
    </source>
</evidence>
<evidence type="ECO:0000256" key="11">
    <source>
        <dbReference type="SAM" id="Phobius"/>
    </source>
</evidence>
<dbReference type="InterPro" id="IPR006260">
    <property type="entry name" value="TonB/TolA_C"/>
</dbReference>
<dbReference type="GO" id="GO:0098797">
    <property type="term" value="C:plasma membrane protein complex"/>
    <property type="evidence" value="ECO:0007669"/>
    <property type="project" value="TreeGrafter"/>
</dbReference>
<keyword evidence="5" id="KW-0997">Cell inner membrane</keyword>
<dbReference type="Proteomes" id="UP000221024">
    <property type="component" value="Unassembled WGS sequence"/>
</dbReference>
<dbReference type="PROSITE" id="PS52015">
    <property type="entry name" value="TONB_CTD"/>
    <property type="match status" value="1"/>
</dbReference>
<dbReference type="GO" id="GO:0030288">
    <property type="term" value="C:outer membrane-bounded periplasmic space"/>
    <property type="evidence" value="ECO:0007669"/>
    <property type="project" value="InterPro"/>
</dbReference>
<proteinExistence type="inferred from homology"/>
<dbReference type="NCBIfam" id="TIGR01352">
    <property type="entry name" value="tonB_Cterm"/>
    <property type="match status" value="1"/>
</dbReference>
<evidence type="ECO:0000256" key="1">
    <source>
        <dbReference type="ARBA" id="ARBA00004383"/>
    </source>
</evidence>
<keyword evidence="7" id="KW-0653">Protein transport</keyword>